<feature type="compositionally biased region" description="Basic and acidic residues" evidence="1">
    <location>
        <begin position="137"/>
        <end position="161"/>
    </location>
</feature>
<keyword evidence="3" id="KW-1185">Reference proteome</keyword>
<gene>
    <name evidence="2" type="ORF">EVAR_9278_1</name>
</gene>
<dbReference type="Proteomes" id="UP000299102">
    <property type="component" value="Unassembled WGS sequence"/>
</dbReference>
<comment type="caution">
    <text evidence="2">The sequence shown here is derived from an EMBL/GenBank/DDBJ whole genome shotgun (WGS) entry which is preliminary data.</text>
</comment>
<accession>A0A4C1TNT6</accession>
<dbReference type="OrthoDB" id="410155at2759"/>
<proteinExistence type="predicted"/>
<name>A0A4C1TNT6_EUMVA</name>
<evidence type="ECO:0000256" key="1">
    <source>
        <dbReference type="SAM" id="MobiDB-lite"/>
    </source>
</evidence>
<sequence>MEDAESRGYEVLGPDTPTHVPTDPRHRADILDIVLNHIYSMGTQHLSNLITITYVAPTWQRLETVAPQPRLSTSDCLVDTKSLETYLLSSPSKGHKAPRTGSCPHLQPKTVEENSMTPITTPPLQFDWSKINPYRGDASRDVSEPRRLRTERTGARDGDLP</sequence>
<organism evidence="2 3">
    <name type="scientific">Eumeta variegata</name>
    <name type="common">Bagworm moth</name>
    <name type="synonym">Eumeta japonica</name>
    <dbReference type="NCBI Taxonomy" id="151549"/>
    <lineage>
        <taxon>Eukaryota</taxon>
        <taxon>Metazoa</taxon>
        <taxon>Ecdysozoa</taxon>
        <taxon>Arthropoda</taxon>
        <taxon>Hexapoda</taxon>
        <taxon>Insecta</taxon>
        <taxon>Pterygota</taxon>
        <taxon>Neoptera</taxon>
        <taxon>Endopterygota</taxon>
        <taxon>Lepidoptera</taxon>
        <taxon>Glossata</taxon>
        <taxon>Ditrysia</taxon>
        <taxon>Tineoidea</taxon>
        <taxon>Psychidae</taxon>
        <taxon>Oiketicinae</taxon>
        <taxon>Eumeta</taxon>
    </lineage>
</organism>
<reference evidence="2 3" key="1">
    <citation type="journal article" date="2019" name="Commun. Biol.">
        <title>The bagworm genome reveals a unique fibroin gene that provides high tensile strength.</title>
        <authorList>
            <person name="Kono N."/>
            <person name="Nakamura H."/>
            <person name="Ohtoshi R."/>
            <person name="Tomita M."/>
            <person name="Numata K."/>
            <person name="Arakawa K."/>
        </authorList>
    </citation>
    <scope>NUCLEOTIDE SEQUENCE [LARGE SCALE GENOMIC DNA]</scope>
</reference>
<feature type="region of interest" description="Disordered" evidence="1">
    <location>
        <begin position="89"/>
        <end position="161"/>
    </location>
</feature>
<evidence type="ECO:0000313" key="2">
    <source>
        <dbReference type="EMBL" id="GBP15498.1"/>
    </source>
</evidence>
<dbReference type="EMBL" id="BGZK01000072">
    <property type="protein sequence ID" value="GBP15498.1"/>
    <property type="molecule type" value="Genomic_DNA"/>
</dbReference>
<feature type="compositionally biased region" description="Polar residues" evidence="1">
    <location>
        <begin position="113"/>
        <end position="123"/>
    </location>
</feature>
<protein>
    <submittedName>
        <fullName evidence="2">Uncharacterized protein</fullName>
    </submittedName>
</protein>
<evidence type="ECO:0000313" key="3">
    <source>
        <dbReference type="Proteomes" id="UP000299102"/>
    </source>
</evidence>
<dbReference type="AlphaFoldDB" id="A0A4C1TNT6"/>
<feature type="region of interest" description="Disordered" evidence="1">
    <location>
        <begin position="1"/>
        <end position="24"/>
    </location>
</feature>